<evidence type="ECO:0000256" key="1">
    <source>
        <dbReference type="SAM" id="SignalP"/>
    </source>
</evidence>
<name>A0ABW2BL24_9HYPH</name>
<evidence type="ECO:0008006" key="4">
    <source>
        <dbReference type="Google" id="ProtNLM"/>
    </source>
</evidence>
<proteinExistence type="predicted"/>
<evidence type="ECO:0000313" key="2">
    <source>
        <dbReference type="EMBL" id="MFC6790305.1"/>
    </source>
</evidence>
<dbReference type="PROSITE" id="PS51257">
    <property type="entry name" value="PROKAR_LIPOPROTEIN"/>
    <property type="match status" value="1"/>
</dbReference>
<dbReference type="EMBL" id="JBHSWN010000001">
    <property type="protein sequence ID" value="MFC6790305.1"/>
    <property type="molecule type" value="Genomic_DNA"/>
</dbReference>
<evidence type="ECO:0000313" key="3">
    <source>
        <dbReference type="Proteomes" id="UP001596292"/>
    </source>
</evidence>
<dbReference type="Proteomes" id="UP001596292">
    <property type="component" value="Unassembled WGS sequence"/>
</dbReference>
<organism evidence="2 3">
    <name type="scientific">Methylobacterium komagatae</name>
    <dbReference type="NCBI Taxonomy" id="374425"/>
    <lineage>
        <taxon>Bacteria</taxon>
        <taxon>Pseudomonadati</taxon>
        <taxon>Pseudomonadota</taxon>
        <taxon>Alphaproteobacteria</taxon>
        <taxon>Hyphomicrobiales</taxon>
        <taxon>Methylobacteriaceae</taxon>
        <taxon>Methylobacterium</taxon>
    </lineage>
</organism>
<gene>
    <name evidence="2" type="ORF">ACFQE0_12160</name>
</gene>
<sequence>MVRRLPLLVLAAPVVVAALGACTATNFSYISKTYVGLPSQVVTIGCKEPYEVYDNRQQRRMLIVSNALREVTGCNINDLRIDPDPEGTRVSRFRAAAHAYLDETVREDCTIRGETVFDSLKTEFAYACSAPIEPRNAKVPRLPGRRPGLQAQ</sequence>
<feature type="chain" id="PRO_5047186503" description="Lipoprotein" evidence="1">
    <location>
        <begin position="18"/>
        <end position="152"/>
    </location>
</feature>
<dbReference type="RefSeq" id="WP_378975446.1">
    <property type="nucleotide sequence ID" value="NZ_JBHSWN010000001.1"/>
</dbReference>
<comment type="caution">
    <text evidence="2">The sequence shown here is derived from an EMBL/GenBank/DDBJ whole genome shotgun (WGS) entry which is preliminary data.</text>
</comment>
<protein>
    <recommendedName>
        <fullName evidence="4">Lipoprotein</fullName>
    </recommendedName>
</protein>
<feature type="signal peptide" evidence="1">
    <location>
        <begin position="1"/>
        <end position="17"/>
    </location>
</feature>
<keyword evidence="3" id="KW-1185">Reference proteome</keyword>
<reference evidence="3" key="1">
    <citation type="journal article" date="2019" name="Int. J. Syst. Evol. Microbiol.">
        <title>The Global Catalogue of Microorganisms (GCM) 10K type strain sequencing project: providing services to taxonomists for standard genome sequencing and annotation.</title>
        <authorList>
            <consortium name="The Broad Institute Genomics Platform"/>
            <consortium name="The Broad Institute Genome Sequencing Center for Infectious Disease"/>
            <person name="Wu L."/>
            <person name="Ma J."/>
        </authorList>
    </citation>
    <scope>NUCLEOTIDE SEQUENCE [LARGE SCALE GENOMIC DNA]</scope>
    <source>
        <strain evidence="3">CCUG 48316</strain>
    </source>
</reference>
<accession>A0ABW2BL24</accession>
<keyword evidence="1" id="KW-0732">Signal</keyword>